<protein>
    <submittedName>
        <fullName evidence="1">Uncharacterized protein</fullName>
    </submittedName>
</protein>
<evidence type="ECO:0000313" key="1">
    <source>
        <dbReference type="EMBL" id="EGC02097.1"/>
    </source>
</evidence>
<proteinExistence type="predicted"/>
<accession>E9SF40</accession>
<evidence type="ECO:0000313" key="2">
    <source>
        <dbReference type="Proteomes" id="UP000004259"/>
    </source>
</evidence>
<dbReference type="EMBL" id="ADKM02000111">
    <property type="protein sequence ID" value="EGC02097.1"/>
    <property type="molecule type" value="Genomic_DNA"/>
</dbReference>
<organism evidence="1 2">
    <name type="scientific">Ruminococcus albus 8</name>
    <dbReference type="NCBI Taxonomy" id="246199"/>
    <lineage>
        <taxon>Bacteria</taxon>
        <taxon>Bacillati</taxon>
        <taxon>Bacillota</taxon>
        <taxon>Clostridia</taxon>
        <taxon>Eubacteriales</taxon>
        <taxon>Oscillospiraceae</taxon>
        <taxon>Ruminococcus</taxon>
    </lineage>
</organism>
<dbReference type="AlphaFoldDB" id="E9SF40"/>
<reference evidence="1 2" key="1">
    <citation type="submission" date="2011-02" db="EMBL/GenBank/DDBJ databases">
        <authorList>
            <person name="Nelson K.E."/>
            <person name="Sutton G."/>
            <person name="Torralba M."/>
            <person name="Durkin S."/>
            <person name="Harkins D."/>
            <person name="Montgomery R."/>
            <person name="Ziemer C."/>
            <person name="Klaassens E."/>
            <person name="Ocuiv P."/>
            <person name="Morrison M."/>
        </authorList>
    </citation>
    <scope>NUCLEOTIDE SEQUENCE [LARGE SCALE GENOMIC DNA]</scope>
    <source>
        <strain evidence="1 2">8</strain>
    </source>
</reference>
<keyword evidence="2" id="KW-1185">Reference proteome</keyword>
<sequence>MRSNFSYLCKAAQIRAFAGLDPTFAPLVECPPQFMRG</sequence>
<comment type="caution">
    <text evidence="1">The sequence shown here is derived from an EMBL/GenBank/DDBJ whole genome shotgun (WGS) entry which is preliminary data.</text>
</comment>
<dbReference type="Proteomes" id="UP000004259">
    <property type="component" value="Unassembled WGS sequence"/>
</dbReference>
<name>E9SF40_RUMAL</name>
<gene>
    <name evidence="1" type="ORF">CUS_4879</name>
</gene>